<dbReference type="WBParaSite" id="L893_g8266.t1">
    <property type="protein sequence ID" value="L893_g8266.t1"/>
    <property type="gene ID" value="L893_g8266"/>
</dbReference>
<keyword evidence="1" id="KW-0732">Signal</keyword>
<sequence>MLFFIFVMALICPLGALRVRYTLIAQDLIASEVDKGPVNSKSECMLLAYNVSSLAYVLVVKDGVTQCHVPGSFDGFKEKTDSKRSVFLVDTREPSDVCDDPSNIDVRTFMEGTCDAPPDMCDSLQKLRMICKEKADNAACIPPAKKCQGARANV</sequence>
<dbReference type="AlphaFoldDB" id="A0A1I8AQT0"/>
<accession>A0A1I8AQT0</accession>
<dbReference type="Proteomes" id="UP000095287">
    <property type="component" value="Unplaced"/>
</dbReference>
<keyword evidence="2" id="KW-1185">Reference proteome</keyword>
<proteinExistence type="predicted"/>
<reference evidence="3" key="1">
    <citation type="submission" date="2016-11" db="UniProtKB">
        <authorList>
            <consortium name="WormBaseParasite"/>
        </authorList>
    </citation>
    <scope>IDENTIFICATION</scope>
</reference>
<name>A0A1I8AQT0_9BILA</name>
<feature type="chain" id="PRO_5009314988" evidence="1">
    <location>
        <begin position="17"/>
        <end position="154"/>
    </location>
</feature>
<evidence type="ECO:0000313" key="2">
    <source>
        <dbReference type="Proteomes" id="UP000095287"/>
    </source>
</evidence>
<evidence type="ECO:0000313" key="3">
    <source>
        <dbReference type="WBParaSite" id="L893_g8266.t1"/>
    </source>
</evidence>
<protein>
    <submittedName>
        <fullName evidence="3">Lipocalin-5 1</fullName>
    </submittedName>
</protein>
<evidence type="ECO:0000256" key="1">
    <source>
        <dbReference type="SAM" id="SignalP"/>
    </source>
</evidence>
<feature type="signal peptide" evidence="1">
    <location>
        <begin position="1"/>
        <end position="16"/>
    </location>
</feature>
<organism evidence="2 3">
    <name type="scientific">Steinernema glaseri</name>
    <dbReference type="NCBI Taxonomy" id="37863"/>
    <lineage>
        <taxon>Eukaryota</taxon>
        <taxon>Metazoa</taxon>
        <taxon>Ecdysozoa</taxon>
        <taxon>Nematoda</taxon>
        <taxon>Chromadorea</taxon>
        <taxon>Rhabditida</taxon>
        <taxon>Tylenchina</taxon>
        <taxon>Panagrolaimomorpha</taxon>
        <taxon>Strongyloidoidea</taxon>
        <taxon>Steinernematidae</taxon>
        <taxon>Steinernema</taxon>
    </lineage>
</organism>